<proteinExistence type="predicted"/>
<gene>
    <name evidence="5" type="ORF">NQ318_007232</name>
</gene>
<evidence type="ECO:0000313" key="6">
    <source>
        <dbReference type="Proteomes" id="UP001162162"/>
    </source>
</evidence>
<dbReference type="PROSITE" id="PS50002">
    <property type="entry name" value="SH3"/>
    <property type="match status" value="3"/>
</dbReference>
<evidence type="ECO:0000313" key="5">
    <source>
        <dbReference type="EMBL" id="KAJ8946627.1"/>
    </source>
</evidence>
<feature type="domain" description="SH3" evidence="4">
    <location>
        <begin position="160"/>
        <end position="221"/>
    </location>
</feature>
<dbReference type="FunFam" id="2.30.30.40:FF:000072">
    <property type="entry name" value="Unconventional Myosin IB"/>
    <property type="match status" value="2"/>
</dbReference>
<evidence type="ECO:0000256" key="1">
    <source>
        <dbReference type="ARBA" id="ARBA00022443"/>
    </source>
</evidence>
<dbReference type="PRINTS" id="PR00499">
    <property type="entry name" value="P67PHOX"/>
</dbReference>
<organism evidence="5 6">
    <name type="scientific">Aromia moschata</name>
    <dbReference type="NCBI Taxonomy" id="1265417"/>
    <lineage>
        <taxon>Eukaryota</taxon>
        <taxon>Metazoa</taxon>
        <taxon>Ecdysozoa</taxon>
        <taxon>Arthropoda</taxon>
        <taxon>Hexapoda</taxon>
        <taxon>Insecta</taxon>
        <taxon>Pterygota</taxon>
        <taxon>Neoptera</taxon>
        <taxon>Endopterygota</taxon>
        <taxon>Coleoptera</taxon>
        <taxon>Polyphaga</taxon>
        <taxon>Cucujiformia</taxon>
        <taxon>Chrysomeloidea</taxon>
        <taxon>Cerambycidae</taxon>
        <taxon>Cerambycinae</taxon>
        <taxon>Callichromatini</taxon>
        <taxon>Aromia</taxon>
    </lineage>
</organism>
<keyword evidence="1 2" id="KW-0728">SH3 domain</keyword>
<keyword evidence="6" id="KW-1185">Reference proteome</keyword>
<dbReference type="EMBL" id="JAPWTK010000181">
    <property type="protein sequence ID" value="KAJ8946627.1"/>
    <property type="molecule type" value="Genomic_DNA"/>
</dbReference>
<dbReference type="PANTHER" id="PTHR46026">
    <property type="entry name" value="RHO-TYPE GUANINE NUCLEOTIDE EXCHANGE FACTOR, ISOFORM F"/>
    <property type="match status" value="1"/>
</dbReference>
<reference evidence="5" key="1">
    <citation type="journal article" date="2023" name="Insect Mol. Biol.">
        <title>Genome sequencing provides insights into the evolution of gene families encoding plant cell wall-degrading enzymes in longhorned beetles.</title>
        <authorList>
            <person name="Shin N.R."/>
            <person name="Okamura Y."/>
            <person name="Kirsch R."/>
            <person name="Pauchet Y."/>
        </authorList>
    </citation>
    <scope>NUCLEOTIDE SEQUENCE</scope>
    <source>
        <strain evidence="5">AMC_N1</strain>
    </source>
</reference>
<evidence type="ECO:0000256" key="3">
    <source>
        <dbReference type="SAM" id="MobiDB-lite"/>
    </source>
</evidence>
<accession>A0AAV8Y6B9</accession>
<name>A0AAV8Y6B9_9CUCU</name>
<dbReference type="InterPro" id="IPR036028">
    <property type="entry name" value="SH3-like_dom_sf"/>
</dbReference>
<comment type="caution">
    <text evidence="5">The sequence shown here is derived from an EMBL/GenBank/DDBJ whole genome shotgun (WGS) entry which is preliminary data.</text>
</comment>
<dbReference type="SUPFAM" id="SSF50044">
    <property type="entry name" value="SH3-domain"/>
    <property type="match status" value="3"/>
</dbReference>
<feature type="compositionally biased region" description="Low complexity" evidence="3">
    <location>
        <begin position="283"/>
        <end position="301"/>
    </location>
</feature>
<evidence type="ECO:0000256" key="2">
    <source>
        <dbReference type="PROSITE-ProRule" id="PRU00192"/>
    </source>
</evidence>
<sequence length="325" mass="36102">MVEVIVEYDYTAKEPDELSIKKGDVIKDVVKKQGGWWEGSLKDKRGMFPDNFVKPLDKDSVIMRSKKDVSRIRQCRVVFSYNQDHEDELNLNVGDIINIIGEEEEGWWKGTLNGKEGVFPSNFVEELVVQPPRPKPSSREDITSIAGDADSKAPKLPVKPTKQLCEVKYHYKAQNEDELSLKEGDIITLISKDSADPGWWRGELSGKTGMFPDNFVTLIPNTDDKVDRNNIRDEKKSSKIVTETGAIKPSSIASQRRSVELKGEKVNSDPNATANKTPPLPGKKPLLPIKKSPSSSGSGIFSEIKKKIVDVVDGGHREQGGASQD</sequence>
<feature type="domain" description="SH3" evidence="4">
    <location>
        <begin position="70"/>
        <end position="129"/>
    </location>
</feature>
<evidence type="ECO:0000259" key="4">
    <source>
        <dbReference type="PROSITE" id="PS50002"/>
    </source>
</evidence>
<dbReference type="PRINTS" id="PR00452">
    <property type="entry name" value="SH3DOMAIN"/>
</dbReference>
<dbReference type="CDD" id="cd11873">
    <property type="entry name" value="SH3_CD2AP-like_1"/>
    <property type="match status" value="1"/>
</dbReference>
<dbReference type="Pfam" id="PF00018">
    <property type="entry name" value="SH3_1"/>
    <property type="match status" value="1"/>
</dbReference>
<dbReference type="Pfam" id="PF14604">
    <property type="entry name" value="SH3_9"/>
    <property type="match status" value="1"/>
</dbReference>
<dbReference type="SMART" id="SM00326">
    <property type="entry name" value="SH3"/>
    <property type="match status" value="3"/>
</dbReference>
<dbReference type="PANTHER" id="PTHR46026:SF1">
    <property type="entry name" value="RHO-TYPE GUANINE NUCLEOTIDE EXCHANGE FACTOR, ISOFORM F"/>
    <property type="match status" value="1"/>
</dbReference>
<feature type="compositionally biased region" description="Basic and acidic residues" evidence="3">
    <location>
        <begin position="257"/>
        <end position="267"/>
    </location>
</feature>
<dbReference type="GO" id="GO:0016192">
    <property type="term" value="P:vesicle-mediated transport"/>
    <property type="evidence" value="ECO:0007669"/>
    <property type="project" value="UniProtKB-ARBA"/>
</dbReference>
<feature type="domain" description="SH3" evidence="4">
    <location>
        <begin position="1"/>
        <end position="58"/>
    </location>
</feature>
<dbReference type="Pfam" id="PF07653">
    <property type="entry name" value="SH3_2"/>
    <property type="match status" value="1"/>
</dbReference>
<dbReference type="Proteomes" id="UP001162162">
    <property type="component" value="Unassembled WGS sequence"/>
</dbReference>
<dbReference type="InterPro" id="IPR001452">
    <property type="entry name" value="SH3_domain"/>
</dbReference>
<protein>
    <recommendedName>
        <fullName evidence="4">SH3 domain-containing protein</fullName>
    </recommendedName>
</protein>
<dbReference type="Gene3D" id="2.30.30.40">
    <property type="entry name" value="SH3 Domains"/>
    <property type="match status" value="3"/>
</dbReference>
<feature type="region of interest" description="Disordered" evidence="3">
    <location>
        <begin position="251"/>
        <end position="301"/>
    </location>
</feature>
<dbReference type="AlphaFoldDB" id="A0AAV8Y6B9"/>